<evidence type="ECO:0000256" key="1">
    <source>
        <dbReference type="SAM" id="MobiDB-lite"/>
    </source>
</evidence>
<feature type="compositionally biased region" description="Polar residues" evidence="1">
    <location>
        <begin position="103"/>
        <end position="120"/>
    </location>
</feature>
<evidence type="ECO:0000313" key="4">
    <source>
        <dbReference type="Proteomes" id="UP000187261"/>
    </source>
</evidence>
<feature type="signal peptide" evidence="2">
    <location>
        <begin position="1"/>
        <end position="19"/>
    </location>
</feature>
<name>A0A1U7PSR6_9FLAO</name>
<dbReference type="RefSeq" id="WP_076781829.1">
    <property type="nucleotide sequence ID" value="NZ_FTPU01000003.1"/>
</dbReference>
<feature type="compositionally biased region" description="Basic and acidic residues" evidence="1">
    <location>
        <begin position="121"/>
        <end position="132"/>
    </location>
</feature>
<dbReference type="STRING" id="1121284.SAMN05660493_00402"/>
<dbReference type="AlphaFoldDB" id="A0A1U7PSR6"/>
<protein>
    <submittedName>
        <fullName evidence="3">Uncharacterized protein</fullName>
    </submittedName>
</protein>
<feature type="chain" id="PRO_5012662618" evidence="2">
    <location>
        <begin position="20"/>
        <end position="132"/>
    </location>
</feature>
<accession>A0A1U7PSR6</accession>
<keyword evidence="4" id="KW-1185">Reference proteome</keyword>
<gene>
    <name evidence="3" type="ORF">SAMN05660493_00402</name>
</gene>
<keyword evidence="2" id="KW-0732">Signal</keyword>
<dbReference type="OrthoDB" id="1260658at2"/>
<feature type="region of interest" description="Disordered" evidence="1">
    <location>
        <begin position="56"/>
        <end position="84"/>
    </location>
</feature>
<reference evidence="4" key="1">
    <citation type="submission" date="2016-10" db="EMBL/GenBank/DDBJ databases">
        <authorList>
            <person name="Varghese N."/>
            <person name="Submissions S."/>
        </authorList>
    </citation>
    <scope>NUCLEOTIDE SEQUENCE [LARGE SCALE GENOMIC DNA]</scope>
    <source>
        <strain evidence="4">DSM 19482</strain>
    </source>
</reference>
<feature type="compositionally biased region" description="Polar residues" evidence="1">
    <location>
        <begin position="72"/>
        <end position="84"/>
    </location>
</feature>
<evidence type="ECO:0000256" key="2">
    <source>
        <dbReference type="SAM" id="SignalP"/>
    </source>
</evidence>
<dbReference type="Proteomes" id="UP000187261">
    <property type="component" value="Unassembled WGS sequence"/>
</dbReference>
<feature type="region of interest" description="Disordered" evidence="1">
    <location>
        <begin position="98"/>
        <end position="132"/>
    </location>
</feature>
<sequence length="132" mass="14323">MKTLFITVALLSGSFLLKAQENKTSEKQDDIQNIKDAKALELKMLKKKDDQKIVNQSSKLASEQGIEPHKISSGSNAKSGNLLPNTVSTEELLASIPGRKKNMAQSGVKTSQTSGLSNKATLEEIKKTIPKN</sequence>
<dbReference type="EMBL" id="FTPU01000003">
    <property type="protein sequence ID" value="SIT95747.1"/>
    <property type="molecule type" value="Genomic_DNA"/>
</dbReference>
<organism evidence="3 4">
    <name type="scientific">Epilithonimonas bovis DSM 19482</name>
    <dbReference type="NCBI Taxonomy" id="1121284"/>
    <lineage>
        <taxon>Bacteria</taxon>
        <taxon>Pseudomonadati</taxon>
        <taxon>Bacteroidota</taxon>
        <taxon>Flavobacteriia</taxon>
        <taxon>Flavobacteriales</taxon>
        <taxon>Weeksellaceae</taxon>
        <taxon>Chryseobacterium group</taxon>
        <taxon>Epilithonimonas</taxon>
    </lineage>
</organism>
<evidence type="ECO:0000313" key="3">
    <source>
        <dbReference type="EMBL" id="SIT95747.1"/>
    </source>
</evidence>
<proteinExistence type="predicted"/>